<evidence type="ECO:0000256" key="2">
    <source>
        <dbReference type="SAM" id="Phobius"/>
    </source>
</evidence>
<dbReference type="SUPFAM" id="SSF117892">
    <property type="entry name" value="Band 7/SPFH domain"/>
    <property type="match status" value="1"/>
</dbReference>
<reference evidence="4 5" key="1">
    <citation type="submission" date="2024-08" db="EMBL/GenBank/DDBJ databases">
        <authorList>
            <person name="Cucini C."/>
            <person name="Frati F."/>
        </authorList>
    </citation>
    <scope>NUCLEOTIDE SEQUENCE [LARGE SCALE GENOMIC DNA]</scope>
</reference>
<feature type="transmembrane region" description="Helical" evidence="2">
    <location>
        <begin position="43"/>
        <end position="65"/>
    </location>
</feature>
<dbReference type="InterPro" id="IPR036013">
    <property type="entry name" value="Band_7/SPFH_dom_sf"/>
</dbReference>
<gene>
    <name evidence="4" type="ORF">ODALV1_LOCUS6349</name>
</gene>
<comment type="caution">
    <text evidence="4">The sequence shown here is derived from an EMBL/GenBank/DDBJ whole genome shotgun (WGS) entry which is preliminary data.</text>
</comment>
<protein>
    <recommendedName>
        <fullName evidence="3">Band 7 domain-containing protein</fullName>
    </recommendedName>
</protein>
<comment type="similarity">
    <text evidence="1">Belongs to the band 7/mec-2 family.</text>
</comment>
<dbReference type="PANTHER" id="PTHR10264">
    <property type="entry name" value="BAND 7 PROTEIN-RELATED"/>
    <property type="match status" value="1"/>
</dbReference>
<accession>A0ABP1Q213</accession>
<feature type="domain" description="Band 7" evidence="3">
    <location>
        <begin position="63"/>
        <end position="221"/>
    </location>
</feature>
<proteinExistence type="inferred from homology"/>
<evidence type="ECO:0000259" key="3">
    <source>
        <dbReference type="SMART" id="SM00244"/>
    </source>
</evidence>
<dbReference type="InterPro" id="IPR001107">
    <property type="entry name" value="Band_7"/>
</dbReference>
<dbReference type="InterPro" id="IPR001972">
    <property type="entry name" value="Stomatin_HflK_fam"/>
</dbReference>
<dbReference type="Gene3D" id="3.30.479.30">
    <property type="entry name" value="Band 7 domain"/>
    <property type="match status" value="1"/>
</dbReference>
<dbReference type="InterPro" id="IPR043202">
    <property type="entry name" value="Band-7_stomatin-like"/>
</dbReference>
<dbReference type="PRINTS" id="PR00721">
    <property type="entry name" value="STOMATIN"/>
</dbReference>
<dbReference type="Proteomes" id="UP001642540">
    <property type="component" value="Unassembled WGS sequence"/>
</dbReference>
<keyword evidence="2" id="KW-1133">Transmembrane helix</keyword>
<keyword evidence="2" id="KW-0812">Transmembrane</keyword>
<name>A0ABP1Q213_9HEXA</name>
<evidence type="ECO:0000256" key="1">
    <source>
        <dbReference type="ARBA" id="ARBA00008164"/>
    </source>
</evidence>
<dbReference type="Gene3D" id="6.10.250.2090">
    <property type="match status" value="1"/>
</dbReference>
<evidence type="ECO:0000313" key="4">
    <source>
        <dbReference type="EMBL" id="CAL8086146.1"/>
    </source>
</evidence>
<dbReference type="Pfam" id="PF01145">
    <property type="entry name" value="Band_7"/>
    <property type="match status" value="1"/>
</dbReference>
<evidence type="ECO:0000313" key="5">
    <source>
        <dbReference type="Proteomes" id="UP001642540"/>
    </source>
</evidence>
<keyword evidence="5" id="KW-1185">Reference proteome</keyword>
<keyword evidence="2" id="KW-0472">Membrane</keyword>
<sequence length="288" mass="31790">MGYQLDEEKGAVQLQPQPSSIKDYQDRFAINTSGKTPRNIIELLTILIAHLLTIILFPITCFFSFKTVRQYERAVVFRLGKINGAPKGPGTFFTISWIDDFIVVDMRTINYDIPKQSVLTKDSVTIGVDAVVYYQIVNPILAIANVRTCDASTRLLAATILRTGLGTKTLAEILTEKDSLARQMREELDEATDPWGVKVERIEIKNINLPNSLERSMAAEAEAEREATAKVVAAKGELLTAYALKEAAETLAQSAGALQLRSYQVLANIATEGPSFMILPTTSTDVFK</sequence>
<dbReference type="EMBL" id="CAXLJM020000019">
    <property type="protein sequence ID" value="CAL8086146.1"/>
    <property type="molecule type" value="Genomic_DNA"/>
</dbReference>
<organism evidence="4 5">
    <name type="scientific">Orchesella dallaii</name>
    <dbReference type="NCBI Taxonomy" id="48710"/>
    <lineage>
        <taxon>Eukaryota</taxon>
        <taxon>Metazoa</taxon>
        <taxon>Ecdysozoa</taxon>
        <taxon>Arthropoda</taxon>
        <taxon>Hexapoda</taxon>
        <taxon>Collembola</taxon>
        <taxon>Entomobryomorpha</taxon>
        <taxon>Entomobryoidea</taxon>
        <taxon>Orchesellidae</taxon>
        <taxon>Orchesellinae</taxon>
        <taxon>Orchesella</taxon>
    </lineage>
</organism>
<dbReference type="PANTHER" id="PTHR10264:SF19">
    <property type="entry name" value="AT06885P-RELATED"/>
    <property type="match status" value="1"/>
</dbReference>
<dbReference type="SMART" id="SM00244">
    <property type="entry name" value="PHB"/>
    <property type="match status" value="1"/>
</dbReference>